<dbReference type="Gene3D" id="3.10.28.10">
    <property type="entry name" value="Homing endonucleases"/>
    <property type="match status" value="1"/>
</dbReference>
<dbReference type="Gene3D" id="1.10.10.60">
    <property type="entry name" value="Homeodomain-like"/>
    <property type="match status" value="1"/>
</dbReference>
<name>A0A8J3YW54_9ACTN</name>
<dbReference type="EMBL" id="BOPF01000039">
    <property type="protein sequence ID" value="GIJ50798.1"/>
    <property type="molecule type" value="Genomic_DNA"/>
</dbReference>
<evidence type="ECO:0000313" key="2">
    <source>
        <dbReference type="Proteomes" id="UP000619260"/>
    </source>
</evidence>
<dbReference type="RefSeq" id="WP_203904216.1">
    <property type="nucleotide sequence ID" value="NZ_BOPF01000039.1"/>
</dbReference>
<sequence>MRRVLSSSEQDKIVELAAKGDLTQDIADRFGVTRQAIRNVLRRRGVPGRRVGKLTDEQRREVVDRFEAGEKPADIAAAFGLAEPSVRGLLDRRGVDPRVNHTLREDAFDDLSDPRACCWAGFVFTDGSVSRRHGHKGSVSIGLAIRDYGHLESFRNFLGSTHAISVSNQGRTCQFSVRSDHLVDRLLELGRYSDKISTRLFFSRDFWRGVVDGDGSIGAYRVGNAEALRPQFRLCGREALLTHFLDFLDVHGIVGLSVRPHKSIFNVGTNSGPAAEIIELLYVGAVVALPRKAEMAWRILNEATKDFVML</sequence>
<keyword evidence="2" id="KW-1185">Reference proteome</keyword>
<dbReference type="InterPro" id="IPR027434">
    <property type="entry name" value="Homing_endonucl"/>
</dbReference>
<dbReference type="AlphaFoldDB" id="A0A8J3YW54"/>
<dbReference type="SUPFAM" id="SSF46689">
    <property type="entry name" value="Homeodomain-like"/>
    <property type="match status" value="1"/>
</dbReference>
<accession>A0A8J3YW54</accession>
<evidence type="ECO:0000313" key="1">
    <source>
        <dbReference type="EMBL" id="GIJ50798.1"/>
    </source>
</evidence>
<protein>
    <submittedName>
        <fullName evidence="1">Uncharacterized protein</fullName>
    </submittedName>
</protein>
<dbReference type="InterPro" id="IPR009057">
    <property type="entry name" value="Homeodomain-like_sf"/>
</dbReference>
<gene>
    <name evidence="1" type="ORF">Val02_76840</name>
</gene>
<proteinExistence type="predicted"/>
<reference evidence="1" key="1">
    <citation type="submission" date="2021-01" db="EMBL/GenBank/DDBJ databases">
        <title>Whole genome shotgun sequence of Virgisporangium aliadipatigenens NBRC 105644.</title>
        <authorList>
            <person name="Komaki H."/>
            <person name="Tamura T."/>
        </authorList>
    </citation>
    <scope>NUCLEOTIDE SEQUENCE</scope>
    <source>
        <strain evidence="1">NBRC 105644</strain>
    </source>
</reference>
<dbReference type="Proteomes" id="UP000619260">
    <property type="component" value="Unassembled WGS sequence"/>
</dbReference>
<comment type="caution">
    <text evidence="1">The sequence shown here is derived from an EMBL/GenBank/DDBJ whole genome shotgun (WGS) entry which is preliminary data.</text>
</comment>
<organism evidence="1 2">
    <name type="scientific">Virgisporangium aliadipatigenens</name>
    <dbReference type="NCBI Taxonomy" id="741659"/>
    <lineage>
        <taxon>Bacteria</taxon>
        <taxon>Bacillati</taxon>
        <taxon>Actinomycetota</taxon>
        <taxon>Actinomycetes</taxon>
        <taxon>Micromonosporales</taxon>
        <taxon>Micromonosporaceae</taxon>
        <taxon>Virgisporangium</taxon>
    </lineage>
</organism>